<evidence type="ECO:0000313" key="1">
    <source>
        <dbReference type="EMBL" id="MDE1515329.1"/>
    </source>
</evidence>
<dbReference type="GO" id="GO:0032259">
    <property type="term" value="P:methylation"/>
    <property type="evidence" value="ECO:0007669"/>
    <property type="project" value="UniProtKB-KW"/>
</dbReference>
<dbReference type="GO" id="GO:0008168">
    <property type="term" value="F:methyltransferase activity"/>
    <property type="evidence" value="ECO:0007669"/>
    <property type="project" value="UniProtKB-KW"/>
</dbReference>
<proteinExistence type="predicted"/>
<accession>A0ABT5V189</accession>
<dbReference type="PANTHER" id="PTHR43861:SF1">
    <property type="entry name" value="TRANS-ACONITATE 2-METHYLTRANSFERASE"/>
    <property type="match status" value="1"/>
</dbReference>
<name>A0ABT5V189_9VIBR</name>
<sequence>MSIDFYNQNAQLFFSSTVEVDSSSLLERFVPYLPEGGLVLDAGCGSGRDSKRLLDMGFQVDAFDASAPLAALAEQLLNQAVTVATFTRFTSNKHYDGIWACASLLHVMRESLPETFAHLAQMLKSGGAFYCSFKYGQDEIERDSRHFTNCNEALLSQLISSLPLTIEQLWVTQDLRAGRKNEQWLNAILIKR</sequence>
<dbReference type="SUPFAM" id="SSF53335">
    <property type="entry name" value="S-adenosyl-L-methionine-dependent methyltransferases"/>
    <property type="match status" value="1"/>
</dbReference>
<organism evidence="1 2">
    <name type="scientific">Vibrio chanodichtyis</name>
    <dbReference type="NCBI Taxonomy" id="3027932"/>
    <lineage>
        <taxon>Bacteria</taxon>
        <taxon>Pseudomonadati</taxon>
        <taxon>Pseudomonadota</taxon>
        <taxon>Gammaproteobacteria</taxon>
        <taxon>Vibrionales</taxon>
        <taxon>Vibrionaceae</taxon>
        <taxon>Vibrio</taxon>
    </lineage>
</organism>
<dbReference type="PANTHER" id="PTHR43861">
    <property type="entry name" value="TRANS-ACONITATE 2-METHYLTRANSFERASE-RELATED"/>
    <property type="match status" value="1"/>
</dbReference>
<keyword evidence="2" id="KW-1185">Reference proteome</keyword>
<dbReference type="CDD" id="cd02440">
    <property type="entry name" value="AdoMet_MTases"/>
    <property type="match status" value="1"/>
</dbReference>
<gene>
    <name evidence="1" type="ORF">PUN32_09935</name>
</gene>
<dbReference type="Gene3D" id="3.40.50.150">
    <property type="entry name" value="Vaccinia Virus protein VP39"/>
    <property type="match status" value="1"/>
</dbReference>
<keyword evidence="1" id="KW-0808">Transferase</keyword>
<dbReference type="Pfam" id="PF13489">
    <property type="entry name" value="Methyltransf_23"/>
    <property type="match status" value="1"/>
</dbReference>
<dbReference type="InterPro" id="IPR029063">
    <property type="entry name" value="SAM-dependent_MTases_sf"/>
</dbReference>
<dbReference type="EMBL" id="JARBFT010000008">
    <property type="protein sequence ID" value="MDE1515329.1"/>
    <property type="molecule type" value="Genomic_DNA"/>
</dbReference>
<reference evidence="1 2" key="1">
    <citation type="submission" date="2023-02" db="EMBL/GenBank/DDBJ databases">
        <title>Vibrio intestini sp. nov., a close relative of Vibrio cholerae isolated from the intestine of Healthy Culter dabryi.</title>
        <authorList>
            <person name="Wu N."/>
        </authorList>
    </citation>
    <scope>NUCLEOTIDE SEQUENCE [LARGE SCALE GENOMIC DNA]</scope>
    <source>
        <strain evidence="1 2">DSL-7</strain>
    </source>
</reference>
<comment type="caution">
    <text evidence="1">The sequence shown here is derived from an EMBL/GenBank/DDBJ whole genome shotgun (WGS) entry which is preliminary data.</text>
</comment>
<dbReference type="RefSeq" id="WP_274722960.1">
    <property type="nucleotide sequence ID" value="NZ_JARBFT010000008.1"/>
</dbReference>
<dbReference type="Proteomes" id="UP001216189">
    <property type="component" value="Unassembled WGS sequence"/>
</dbReference>
<keyword evidence="1" id="KW-0489">Methyltransferase</keyword>
<protein>
    <submittedName>
        <fullName evidence="1">Class I SAM-dependent methyltransferase</fullName>
    </submittedName>
</protein>
<evidence type="ECO:0000313" key="2">
    <source>
        <dbReference type="Proteomes" id="UP001216189"/>
    </source>
</evidence>